<feature type="region of interest" description="Disordered" evidence="1">
    <location>
        <begin position="1"/>
        <end position="36"/>
    </location>
</feature>
<dbReference type="Proteomes" id="UP000265520">
    <property type="component" value="Unassembled WGS sequence"/>
</dbReference>
<sequence>ETTAVESQRQKRECAAAERDATAGERGRPPARVTAL</sequence>
<comment type="caution">
    <text evidence="2">The sequence shown here is derived from an EMBL/GenBank/DDBJ whole genome shotgun (WGS) entry which is preliminary data.</text>
</comment>
<reference evidence="2 3" key="1">
    <citation type="journal article" date="2018" name="Front. Plant Sci.">
        <title>Red Clover (Trifolium pratense) and Zigzag Clover (T. medium) - A Picture of Genomic Similarities and Differences.</title>
        <authorList>
            <person name="Dluhosova J."/>
            <person name="Istvanek J."/>
            <person name="Nedelnik J."/>
            <person name="Repkova J."/>
        </authorList>
    </citation>
    <scope>NUCLEOTIDE SEQUENCE [LARGE SCALE GENOMIC DNA]</scope>
    <source>
        <strain evidence="3">cv. 10/8</strain>
        <tissue evidence="2">Leaf</tissue>
    </source>
</reference>
<proteinExistence type="predicted"/>
<feature type="compositionally biased region" description="Basic and acidic residues" evidence="1">
    <location>
        <begin position="8"/>
        <end position="28"/>
    </location>
</feature>
<name>A0A392S915_9FABA</name>
<keyword evidence="3" id="KW-1185">Reference proteome</keyword>
<organism evidence="2 3">
    <name type="scientific">Trifolium medium</name>
    <dbReference type="NCBI Taxonomy" id="97028"/>
    <lineage>
        <taxon>Eukaryota</taxon>
        <taxon>Viridiplantae</taxon>
        <taxon>Streptophyta</taxon>
        <taxon>Embryophyta</taxon>
        <taxon>Tracheophyta</taxon>
        <taxon>Spermatophyta</taxon>
        <taxon>Magnoliopsida</taxon>
        <taxon>eudicotyledons</taxon>
        <taxon>Gunneridae</taxon>
        <taxon>Pentapetalae</taxon>
        <taxon>rosids</taxon>
        <taxon>fabids</taxon>
        <taxon>Fabales</taxon>
        <taxon>Fabaceae</taxon>
        <taxon>Papilionoideae</taxon>
        <taxon>50 kb inversion clade</taxon>
        <taxon>NPAAA clade</taxon>
        <taxon>Hologalegina</taxon>
        <taxon>IRL clade</taxon>
        <taxon>Trifolieae</taxon>
        <taxon>Trifolium</taxon>
    </lineage>
</organism>
<accession>A0A392S915</accession>
<protein>
    <submittedName>
        <fullName evidence="2">Uncharacterized protein</fullName>
    </submittedName>
</protein>
<evidence type="ECO:0000313" key="3">
    <source>
        <dbReference type="Proteomes" id="UP000265520"/>
    </source>
</evidence>
<evidence type="ECO:0000256" key="1">
    <source>
        <dbReference type="SAM" id="MobiDB-lite"/>
    </source>
</evidence>
<evidence type="ECO:0000313" key="2">
    <source>
        <dbReference type="EMBL" id="MCI44346.1"/>
    </source>
</evidence>
<dbReference type="EMBL" id="LXQA010329362">
    <property type="protein sequence ID" value="MCI44346.1"/>
    <property type="molecule type" value="Genomic_DNA"/>
</dbReference>
<feature type="non-terminal residue" evidence="2">
    <location>
        <position position="1"/>
    </location>
</feature>
<dbReference type="AlphaFoldDB" id="A0A392S915"/>